<dbReference type="EMBL" id="JANBUN010000054">
    <property type="protein sequence ID" value="KAJ2807467.1"/>
    <property type="molecule type" value="Genomic_DNA"/>
</dbReference>
<evidence type="ECO:0000313" key="1">
    <source>
        <dbReference type="EMBL" id="KAJ2807467.1"/>
    </source>
</evidence>
<protein>
    <submittedName>
        <fullName evidence="1">Actin cytoskeleton and mitosis protein</fullName>
    </submittedName>
</protein>
<keyword evidence="2" id="KW-1185">Reference proteome</keyword>
<accession>A0ACC1LG45</accession>
<gene>
    <name evidence="1" type="primary">SAC3</name>
    <name evidence="1" type="ORF">H4R21_000461</name>
</gene>
<dbReference type="Proteomes" id="UP001140087">
    <property type="component" value="Unassembled WGS sequence"/>
</dbReference>
<reference evidence="1" key="1">
    <citation type="submission" date="2022-07" db="EMBL/GenBank/DDBJ databases">
        <title>Phylogenomic reconstructions and comparative analyses of Kickxellomycotina fungi.</title>
        <authorList>
            <person name="Reynolds N.K."/>
            <person name="Stajich J.E."/>
            <person name="Barry K."/>
            <person name="Grigoriev I.V."/>
            <person name="Crous P."/>
            <person name="Smith M.E."/>
        </authorList>
    </citation>
    <scope>NUCLEOTIDE SEQUENCE</scope>
    <source>
        <strain evidence="1">BCRC 34780</strain>
    </source>
</reference>
<proteinExistence type="predicted"/>
<name>A0ACC1LG45_9FUNG</name>
<comment type="caution">
    <text evidence="1">The sequence shown here is derived from an EMBL/GenBank/DDBJ whole genome shotgun (WGS) entry which is preliminary data.</text>
</comment>
<evidence type="ECO:0000313" key="2">
    <source>
        <dbReference type="Proteomes" id="UP001140087"/>
    </source>
</evidence>
<organism evidence="1 2">
    <name type="scientific">Coemansia helicoidea</name>
    <dbReference type="NCBI Taxonomy" id="1286919"/>
    <lineage>
        <taxon>Eukaryota</taxon>
        <taxon>Fungi</taxon>
        <taxon>Fungi incertae sedis</taxon>
        <taxon>Zoopagomycota</taxon>
        <taxon>Kickxellomycotina</taxon>
        <taxon>Kickxellomycetes</taxon>
        <taxon>Kickxellales</taxon>
        <taxon>Kickxellaceae</taxon>
        <taxon>Coemansia</taxon>
    </lineage>
</organism>
<sequence>MQFQRPAAEEERLKALRRERFRNTEGEARYRQLVVERAARRKQLEEQGVLSRQGALAEATKILGTCTLMCPVFEREERELKNNIAPQEQVAGTRRADPARTVKTFHRSAAGNEEPLPEDLRTAETLLRTLDHLVGVVIAEDPTLQSCHGFVRDRTRSIRQDFTIQNIRDWTTVAACERIARFHIVSLHVLCGHKDFAEQQDMEQLRNTLKTLIELYDDHRRAGQRCANEAEFYAYYIVSHLRDSDAKRVAERLPAHIFTAPVVQQALRLHMLSESSGAVSTRRDPGSQFGAQNLATQFFRAVASPDTPLLLACLAEYRFPSIRRAALKAMCDAFPYQEGKEYPAEDFAAMLAFDSADEVREFCALFSVACNDRGVKIGERTAGALVYREPDQRPQRMRPNLRAVGAKFRVSPMQAIDGSLDPRLLGPSSLVLAAAGRANVPLPVPAPFQRPAPPAVAPAPAPSLRTASAFASEHGGLFGRTPAPTPDKASTPWPSAGTGHAPRLGNAAPAAPSDDIEMASTEVKMTTPKMFSVMPTAAPAAVPAAAPTPAPTQVPTQVPLFQAPAAKPPPSAPVVPPATTAPVAPAPPSPAPPPPAPEAPAVVWNRPRQRINWAALTNALYDSLIGSAVRETALPVARRFGRWASAGDALAGDICQSIVDYTSAFVVYEEAYRCVLLAQADGFRTRALLRSAFARWNMESVARQQDRARQLQLQDDLDDILDREYTSLRYGPLVDPDDVFGDAAPPPQHDQSTASAIAPAPAVPDGFWESAHLGADCFEAVHRALVRFGGPSFRIAVDVTGTHGAAVLPSWLWWQIDPSSIGAAGSAGLRVASYERGAQALVFRERAEDGPTDADASMLSARVVVLHPEPASAADIGSALGDGIVSRVRAALDWARSRTVHGGGGGGDALTPLLFVFWSGERRAAKAVRRLVEQAIGASGLPSHVATNVLAVDLDASKQQLAAGLQWMCRLLVQARKSSLVRTARAYVLVATAQQHQLQRMRDCVASVARGSPLDDEARAAIFNMAADIANTFAELINRHLLTHTRQRAATFAHVAPQQSLSAGYFGGSGNAPDVVVAALIDEILAPEAPAAGHPPGLVASLRALEFAAKHQLDLLGQTVPADAYVDRRAVADGARAAARLAEQHTGRAVHLCQAAATAAGLMTPVAKRSSSLAFSASLAALPGHGGPPTSPGSNMAMSICSTATRSTAASKRRRPGSARKLAKLQSAMERAGRQLQD</sequence>